<evidence type="ECO:0000313" key="4">
    <source>
        <dbReference type="Proteomes" id="UP000008549"/>
    </source>
</evidence>
<dbReference type="EMBL" id="HE601135">
    <property type="protein sequence ID" value="CAP25539.2"/>
    <property type="molecule type" value="Genomic_DNA"/>
</dbReference>
<dbReference type="InterPro" id="IPR053164">
    <property type="entry name" value="IS1016-like_transposase"/>
</dbReference>
<dbReference type="CTD" id="8580076"/>
<dbReference type="RefSeq" id="XP_002638080.2">
    <property type="nucleotide sequence ID" value="XM_002638034.2"/>
</dbReference>
<gene>
    <name evidence="3 5" type="ORF">CBG04920</name>
    <name evidence="3" type="ORF">CBG_04920</name>
</gene>
<organism evidence="3 4">
    <name type="scientific">Caenorhabditis briggsae</name>
    <dbReference type="NCBI Taxonomy" id="6238"/>
    <lineage>
        <taxon>Eukaryota</taxon>
        <taxon>Metazoa</taxon>
        <taxon>Ecdysozoa</taxon>
        <taxon>Nematoda</taxon>
        <taxon>Chromadorea</taxon>
        <taxon>Rhabditida</taxon>
        <taxon>Rhabditina</taxon>
        <taxon>Rhabditomorpha</taxon>
        <taxon>Rhabditoidea</taxon>
        <taxon>Rhabditidae</taxon>
        <taxon>Peloderinae</taxon>
        <taxon>Caenorhabditis</taxon>
    </lineage>
</organism>
<feature type="compositionally biased region" description="Low complexity" evidence="1">
    <location>
        <begin position="541"/>
        <end position="550"/>
    </location>
</feature>
<protein>
    <submittedName>
        <fullName evidence="3">Protein CBG04920</fullName>
    </submittedName>
</protein>
<dbReference type="KEGG" id="cbr:CBG_04920"/>
<feature type="compositionally biased region" description="Acidic residues" evidence="1">
    <location>
        <begin position="274"/>
        <end position="389"/>
    </location>
</feature>
<dbReference type="AlphaFoldDB" id="A8WYT1"/>
<dbReference type="SMART" id="SM01126">
    <property type="entry name" value="DDE_Tnp_IS1595"/>
    <property type="match status" value="1"/>
</dbReference>
<feature type="domain" description="ISXO2-like transposase" evidence="2">
    <location>
        <begin position="73"/>
        <end position="220"/>
    </location>
</feature>
<name>A8WYT1_CAEBR</name>
<dbReference type="GeneID" id="8580076"/>
<evidence type="ECO:0000259" key="2">
    <source>
        <dbReference type="SMART" id="SM01126"/>
    </source>
</evidence>
<feature type="compositionally biased region" description="Polar residues" evidence="1">
    <location>
        <begin position="422"/>
        <end position="433"/>
    </location>
</feature>
<dbReference type="STRING" id="6238.A8WYT1"/>
<keyword evidence="4" id="KW-1185">Reference proteome</keyword>
<sequence>MIRENTFFQEQKLSVQKIVHIAADWVESPGRNNERTASLHGVTTSTIVNLNKLFRQLTEQWFERQIEKNSNFLLGGPGKIVEIDESHMYKAKYNRGHMLRRKSIWIFGMTERHTNKVAMFRVKQRDAATLLPIIRAHVKPGSMIVSDGWAAYGGIRTLQRAFTHRWVNHKVNFVDPSDRRVHTQSIEATWGAFKRELKAKYGVPEDQLDGYMSTYMFRRYFGRKKLLNHLLIEMKYYKKEDDYDSSESEISTDESSDYDGGEDESDSSDPNHGDDDDEDGADSTVDDNNGYDDDDDNNGDDDNDDNNDYEDNGDNNDDDDYDDDDIQNEDESEFEEEQEGEQEEEQDEEQDEEKEDEEQDEEQDKEQDEEQEKNQEDEYEDEQEEEDQLTEAPTTKIFRKRKQFDSDRVSFAPKQRNERNNRAFTFSTRQTTMAARLNRNRNDRRSSSTASTMRTTTSSKPEMIIKTNRPISSTTPRQTTTKTRKPRKKTQSRKADPTTTITTTATMRTTTTMRTRRTTSHQSRRTTTEPRTKRTTSAPETRQTTITTQKTRNDRRRRGRPTTTTPRSTTITPRFTTTTLKSTFTGRRKFKGRG</sequence>
<feature type="compositionally biased region" description="Basic residues" evidence="1">
    <location>
        <begin position="482"/>
        <end position="492"/>
    </location>
</feature>
<evidence type="ECO:0000313" key="5">
    <source>
        <dbReference type="WormBase" id="CBG04920"/>
    </source>
</evidence>
<dbReference type="NCBIfam" id="NF033547">
    <property type="entry name" value="transpos_IS1595"/>
    <property type="match status" value="1"/>
</dbReference>
<dbReference type="PANTHER" id="PTHR47163">
    <property type="entry name" value="DDE_TNP_IS1595 DOMAIN-CONTAINING PROTEIN"/>
    <property type="match status" value="1"/>
</dbReference>
<feature type="compositionally biased region" description="Basic residues" evidence="1">
    <location>
        <begin position="514"/>
        <end position="524"/>
    </location>
</feature>
<reference evidence="3 4" key="1">
    <citation type="journal article" date="2003" name="PLoS Biol.">
        <title>The genome sequence of Caenorhabditis briggsae: a platform for comparative genomics.</title>
        <authorList>
            <person name="Stein L.D."/>
            <person name="Bao Z."/>
            <person name="Blasiar D."/>
            <person name="Blumenthal T."/>
            <person name="Brent M.R."/>
            <person name="Chen N."/>
            <person name="Chinwalla A."/>
            <person name="Clarke L."/>
            <person name="Clee C."/>
            <person name="Coghlan A."/>
            <person name="Coulson A."/>
            <person name="D'Eustachio P."/>
            <person name="Fitch D.H."/>
            <person name="Fulton L.A."/>
            <person name="Fulton R.E."/>
            <person name="Griffiths-Jones S."/>
            <person name="Harris T.W."/>
            <person name="Hillier L.W."/>
            <person name="Kamath R."/>
            <person name="Kuwabara P.E."/>
            <person name="Mardis E.R."/>
            <person name="Marra M.A."/>
            <person name="Miner T.L."/>
            <person name="Minx P."/>
            <person name="Mullikin J.C."/>
            <person name="Plumb R.W."/>
            <person name="Rogers J."/>
            <person name="Schein J.E."/>
            <person name="Sohrmann M."/>
            <person name="Spieth J."/>
            <person name="Stajich J.E."/>
            <person name="Wei C."/>
            <person name="Willey D."/>
            <person name="Wilson R.K."/>
            <person name="Durbin R."/>
            <person name="Waterston R.H."/>
        </authorList>
    </citation>
    <scope>NUCLEOTIDE SEQUENCE [LARGE SCALE GENOMIC DNA]</scope>
    <source>
        <strain evidence="3 4">AF16</strain>
    </source>
</reference>
<dbReference type="OMA" id="FRFLAKD"/>
<feature type="compositionally biased region" description="Low complexity" evidence="1">
    <location>
        <begin position="561"/>
        <end position="576"/>
    </location>
</feature>
<dbReference type="WormBase" id="CBG04920">
    <property type="protein sequence ID" value="CBP27680"/>
    <property type="gene ID" value="WBGene00027508"/>
</dbReference>
<feature type="compositionally biased region" description="Low complexity" evidence="1">
    <location>
        <begin position="447"/>
        <end position="459"/>
    </location>
</feature>
<feature type="compositionally biased region" description="Low complexity" evidence="1">
    <location>
        <begin position="498"/>
        <end position="513"/>
    </location>
</feature>
<dbReference type="HOGENOM" id="CLU_032513_1_0_1"/>
<dbReference type="eggNOG" id="ENOG502QS5U">
    <property type="taxonomic scope" value="Eukaryota"/>
</dbReference>
<feature type="region of interest" description="Disordered" evidence="1">
    <location>
        <begin position="241"/>
        <end position="576"/>
    </location>
</feature>
<dbReference type="Pfam" id="PF12762">
    <property type="entry name" value="DDE_Tnp_IS1595"/>
    <property type="match status" value="1"/>
</dbReference>
<dbReference type="PANTHER" id="PTHR47163:SF3">
    <property type="entry name" value="PROTEIN CBG18017"/>
    <property type="match status" value="1"/>
</dbReference>
<evidence type="ECO:0000256" key="1">
    <source>
        <dbReference type="SAM" id="MobiDB-lite"/>
    </source>
</evidence>
<dbReference type="Proteomes" id="UP000008549">
    <property type="component" value="Unassembled WGS sequence"/>
</dbReference>
<reference evidence="3 4" key="2">
    <citation type="journal article" date="2011" name="PLoS Genet.">
        <title>Caenorhabditis briggsae recombinant inbred line genotypes reveal inter-strain incompatibility and the evolution of recombination.</title>
        <authorList>
            <person name="Ross J.A."/>
            <person name="Koboldt D.C."/>
            <person name="Staisch J.E."/>
            <person name="Chamberlin H.M."/>
            <person name="Gupta B.P."/>
            <person name="Miller R.D."/>
            <person name="Baird S.E."/>
            <person name="Haag E.S."/>
        </authorList>
    </citation>
    <scope>NUCLEOTIDE SEQUENCE [LARGE SCALE GENOMIC DNA]</scope>
    <source>
        <strain evidence="3 4">AF16</strain>
    </source>
</reference>
<accession>A8WYT1</accession>
<dbReference type="InterPro" id="IPR024445">
    <property type="entry name" value="Tnp_ISXO2-like"/>
</dbReference>
<evidence type="ECO:0000313" key="3">
    <source>
        <dbReference type="EMBL" id="CAP25539.2"/>
    </source>
</evidence>
<dbReference type="InParanoid" id="A8WYT1"/>
<feature type="compositionally biased region" description="Acidic residues" evidence="1">
    <location>
        <begin position="242"/>
        <end position="267"/>
    </location>
</feature>
<proteinExistence type="predicted"/>